<proteinExistence type="predicted"/>
<evidence type="ECO:0000313" key="2">
    <source>
        <dbReference type="Proteomes" id="UP001162992"/>
    </source>
</evidence>
<sequence length="431" mass="47820">MDHAAATHLCYCNYARALNFSHYFSSSSASSSKAPPHYRSSSNNIIKNHPKLWCRSTSLAQLLSTTPKMAGKSVRSVSFDTKRDNTKEQAASSSTIAPLSDVYEFICEGPLLAKIGASRESVAENIDEWLSLGLKLSRILGFNELCLSESQKLRIYHYYVPVYFWCKKQLADYHSQFMEGDSVPALVIGISAPQGCGKTTLVDALEYLLNSTGSQAAAVSIDDFYLTAADQAKLAAENAGNALLELRGNAGTHDLPFGTEALKSLRGLTSKGSKLKIPHYEKSAFNGRGDRADSSTWTEIEGPLEVLLFEGWMLGFEPLEASIVTSINPQLEIVNKNMALYPEAWYKYVDSWIIVQVGDPNWVYQWRLEAEIEMRARGKPGMSNEQVADFVSRYMPAYKAYLPKLYSKGPSTAKSEHTLKFDINQQRNPVG</sequence>
<gene>
    <name evidence="1" type="ORF">O6H91_16G002300</name>
</gene>
<reference evidence="2" key="1">
    <citation type="journal article" date="2024" name="Proc. Natl. Acad. Sci. U.S.A.">
        <title>Extraordinary preservation of gene collinearity over three hundred million years revealed in homosporous lycophytes.</title>
        <authorList>
            <person name="Li C."/>
            <person name="Wickell D."/>
            <person name="Kuo L.Y."/>
            <person name="Chen X."/>
            <person name="Nie B."/>
            <person name="Liao X."/>
            <person name="Peng D."/>
            <person name="Ji J."/>
            <person name="Jenkins J."/>
            <person name="Williams M."/>
            <person name="Shu S."/>
            <person name="Plott C."/>
            <person name="Barry K."/>
            <person name="Rajasekar S."/>
            <person name="Grimwood J."/>
            <person name="Han X."/>
            <person name="Sun S."/>
            <person name="Hou Z."/>
            <person name="He W."/>
            <person name="Dai G."/>
            <person name="Sun C."/>
            <person name="Schmutz J."/>
            <person name="Leebens-Mack J.H."/>
            <person name="Li F.W."/>
            <person name="Wang L."/>
        </authorList>
    </citation>
    <scope>NUCLEOTIDE SEQUENCE [LARGE SCALE GENOMIC DNA]</scope>
    <source>
        <strain evidence="2">cv. PW_Plant_1</strain>
    </source>
</reference>
<dbReference type="EMBL" id="CM055107">
    <property type="protein sequence ID" value="KAJ7526335.1"/>
    <property type="molecule type" value="Genomic_DNA"/>
</dbReference>
<evidence type="ECO:0000313" key="1">
    <source>
        <dbReference type="EMBL" id="KAJ7526335.1"/>
    </source>
</evidence>
<keyword evidence="2" id="KW-1185">Reference proteome</keyword>
<protein>
    <submittedName>
        <fullName evidence="1">Uncharacterized protein</fullName>
    </submittedName>
</protein>
<dbReference type="Proteomes" id="UP001162992">
    <property type="component" value="Chromosome 16"/>
</dbReference>
<organism evidence="1 2">
    <name type="scientific">Diphasiastrum complanatum</name>
    <name type="common">Issler's clubmoss</name>
    <name type="synonym">Lycopodium complanatum</name>
    <dbReference type="NCBI Taxonomy" id="34168"/>
    <lineage>
        <taxon>Eukaryota</taxon>
        <taxon>Viridiplantae</taxon>
        <taxon>Streptophyta</taxon>
        <taxon>Embryophyta</taxon>
        <taxon>Tracheophyta</taxon>
        <taxon>Lycopodiopsida</taxon>
        <taxon>Lycopodiales</taxon>
        <taxon>Lycopodiaceae</taxon>
        <taxon>Lycopodioideae</taxon>
        <taxon>Diphasiastrum</taxon>
    </lineage>
</organism>
<comment type="caution">
    <text evidence="1">The sequence shown here is derived from an EMBL/GenBank/DDBJ whole genome shotgun (WGS) entry which is preliminary data.</text>
</comment>
<name>A0ACC2B992_DIPCM</name>
<accession>A0ACC2B992</accession>